<keyword evidence="3" id="KW-1185">Reference proteome</keyword>
<evidence type="ECO:0000313" key="3">
    <source>
        <dbReference type="Proteomes" id="UP001424459"/>
    </source>
</evidence>
<reference evidence="3" key="1">
    <citation type="journal article" date="2019" name="Int. J. Syst. Evol. Microbiol.">
        <title>The Global Catalogue of Microorganisms (GCM) 10K type strain sequencing project: providing services to taxonomists for standard genome sequencing and annotation.</title>
        <authorList>
            <consortium name="The Broad Institute Genomics Platform"/>
            <consortium name="The Broad Institute Genome Sequencing Center for Infectious Disease"/>
            <person name="Wu L."/>
            <person name="Ma J."/>
        </authorList>
    </citation>
    <scope>NUCLEOTIDE SEQUENCE [LARGE SCALE GENOMIC DNA]</scope>
    <source>
        <strain evidence="3">JCM 17564</strain>
    </source>
</reference>
<dbReference type="RefSeq" id="WP_344695665.1">
    <property type="nucleotide sequence ID" value="NZ_BAABBR010000001.1"/>
</dbReference>
<feature type="region of interest" description="Disordered" evidence="1">
    <location>
        <begin position="103"/>
        <end position="151"/>
    </location>
</feature>
<dbReference type="Proteomes" id="UP001424459">
    <property type="component" value="Unassembled WGS sequence"/>
</dbReference>
<accession>A0ABP7TSD2</accession>
<evidence type="ECO:0000256" key="1">
    <source>
        <dbReference type="SAM" id="MobiDB-lite"/>
    </source>
</evidence>
<feature type="compositionally biased region" description="Pro residues" evidence="1">
    <location>
        <begin position="136"/>
        <end position="151"/>
    </location>
</feature>
<protein>
    <submittedName>
        <fullName evidence="2">Uncharacterized protein</fullName>
    </submittedName>
</protein>
<organism evidence="2 3">
    <name type="scientific">Sphingomonas rosea</name>
    <dbReference type="NCBI Taxonomy" id="335605"/>
    <lineage>
        <taxon>Bacteria</taxon>
        <taxon>Pseudomonadati</taxon>
        <taxon>Pseudomonadota</taxon>
        <taxon>Alphaproteobacteria</taxon>
        <taxon>Sphingomonadales</taxon>
        <taxon>Sphingomonadaceae</taxon>
        <taxon>Sphingomonas</taxon>
    </lineage>
</organism>
<comment type="caution">
    <text evidence="2">The sequence shown here is derived from an EMBL/GenBank/DDBJ whole genome shotgun (WGS) entry which is preliminary data.</text>
</comment>
<proteinExistence type="predicted"/>
<gene>
    <name evidence="2" type="ORF">GCM10022281_07450</name>
</gene>
<evidence type="ECO:0000313" key="2">
    <source>
        <dbReference type="EMBL" id="GAA4030550.1"/>
    </source>
</evidence>
<dbReference type="EMBL" id="BAABBR010000001">
    <property type="protein sequence ID" value="GAA4030550.1"/>
    <property type="molecule type" value="Genomic_DNA"/>
</dbReference>
<sequence length="151" mass="16860">MRRYGSDWRDRGGDAGSLARRRGGAFTLWSRAGKPLGRALDDVVATRTNEPYRMGDRAMRKVMQYRSVDCVVDCFRTEKAGDQLASLLLGLDDKDVLLKISVSAQSSRPLKNAPEPPGARRASRRRVQRQPSFETQPPPRQAPQPMPPRAA</sequence>
<name>A0ABP7TSD2_9SPHN</name>